<feature type="region of interest" description="Disordered" evidence="7">
    <location>
        <begin position="1"/>
        <end position="22"/>
    </location>
</feature>
<reference evidence="10" key="2">
    <citation type="submission" date="2023-06" db="EMBL/GenBank/DDBJ databases">
        <authorList>
            <consortium name="Lawrence Berkeley National Laboratory"/>
            <person name="Haridas S."/>
            <person name="Hensen N."/>
            <person name="Bonometti L."/>
            <person name="Westerberg I."/>
            <person name="Brannstrom I.O."/>
            <person name="Guillou S."/>
            <person name="Cros-Aarteil S."/>
            <person name="Calhoun S."/>
            <person name="Kuo A."/>
            <person name="Mondo S."/>
            <person name="Pangilinan J."/>
            <person name="Riley R."/>
            <person name="Labutti K."/>
            <person name="Andreopoulos B."/>
            <person name="Lipzen A."/>
            <person name="Chen C."/>
            <person name="Yanf M."/>
            <person name="Daum C."/>
            <person name="Ng V."/>
            <person name="Clum A."/>
            <person name="Steindorff A."/>
            <person name="Ohm R."/>
            <person name="Martin F."/>
            <person name="Silar P."/>
            <person name="Natvig D."/>
            <person name="Lalanne C."/>
            <person name="Gautier V."/>
            <person name="Ament-Velasquez S.L."/>
            <person name="Kruys A."/>
            <person name="Hutchinson M.I."/>
            <person name="Powell A.J."/>
            <person name="Barry K."/>
            <person name="Miller A.N."/>
            <person name="Grigoriev I.V."/>
            <person name="Debuchy R."/>
            <person name="Gladieux P."/>
            <person name="Thoren M.H."/>
            <person name="Johannesson H."/>
        </authorList>
    </citation>
    <scope>NUCLEOTIDE SEQUENCE</scope>
    <source>
        <strain evidence="10">CBS 168.71</strain>
    </source>
</reference>
<dbReference type="PANTHER" id="PTHR23502:SF135">
    <property type="entry name" value="MAJOR FACILITATOR SUPERFAMILY (MFS) PROFILE DOMAIN-CONTAINING PROTEIN-RELATED"/>
    <property type="match status" value="1"/>
</dbReference>
<feature type="transmembrane region" description="Helical" evidence="8">
    <location>
        <begin position="147"/>
        <end position="170"/>
    </location>
</feature>
<organism evidence="10 11">
    <name type="scientific">Chaetomium fimeti</name>
    <dbReference type="NCBI Taxonomy" id="1854472"/>
    <lineage>
        <taxon>Eukaryota</taxon>
        <taxon>Fungi</taxon>
        <taxon>Dikarya</taxon>
        <taxon>Ascomycota</taxon>
        <taxon>Pezizomycotina</taxon>
        <taxon>Sordariomycetes</taxon>
        <taxon>Sordariomycetidae</taxon>
        <taxon>Sordariales</taxon>
        <taxon>Chaetomiaceae</taxon>
        <taxon>Chaetomium</taxon>
    </lineage>
</organism>
<dbReference type="FunFam" id="1.20.1250.20:FF:000082">
    <property type="entry name" value="MFS multidrug transporter, putative"/>
    <property type="match status" value="1"/>
</dbReference>
<keyword evidence="6 8" id="KW-0472">Membrane</keyword>
<proteinExistence type="inferred from homology"/>
<dbReference type="AlphaFoldDB" id="A0AAE0HPW3"/>
<feature type="transmembrane region" description="Helical" evidence="8">
    <location>
        <begin position="182"/>
        <end position="205"/>
    </location>
</feature>
<dbReference type="PANTHER" id="PTHR23502">
    <property type="entry name" value="MAJOR FACILITATOR SUPERFAMILY"/>
    <property type="match status" value="1"/>
</dbReference>
<sequence>MSKQESLEEKDPAPLQSSPASGSNLELGIESCAVNWDGPDDAENPVNWPAGKRWAQIIMISILGFITNLAPTICAPGISGIVADLNITSETVSTLAITVYVLGIALGPMVISPLGEVYGRLPVYHIANLVFVAFIIGNALSTTIAGFIVFRFLSGCAGGVPMALGGGSIADLTHLPKRGLAMTLFSLGPLTGPVIGPLIGGFIAADKGWRWTFWVLAIVGGAAGVAALALLRETHPRILLERKTARLRVETGNAHLRSKLALPYTPSQLLTRALVRPTMLLIRSPIVLVLSLYVGVVFGIMYLLFTTFTSVFEGQYGFTTSTSGLVYLGLGISMVFAVPVFNHLNKRMIVQAMAQGLPGPRLEQRLLPMIWFSPSVAVGLFIYGWTTEYKVHWIVPIIGTAFIGYGAFFVLMPAQLYLVNLFGSEGAASALGASLLLRYISGTFLPLAGPKMYETLHYGWGNSLLGFLALSYIPFPILFYKYGEWLRAKTAVKF</sequence>
<dbReference type="InterPro" id="IPR020846">
    <property type="entry name" value="MFS_dom"/>
</dbReference>
<dbReference type="GO" id="GO:0022857">
    <property type="term" value="F:transmembrane transporter activity"/>
    <property type="evidence" value="ECO:0007669"/>
    <property type="project" value="InterPro"/>
</dbReference>
<accession>A0AAE0HPW3</accession>
<comment type="subcellular location">
    <subcellularLocation>
        <location evidence="1">Cell membrane</location>
        <topology evidence="1">Multi-pass membrane protein</topology>
    </subcellularLocation>
</comment>
<dbReference type="SUPFAM" id="SSF103473">
    <property type="entry name" value="MFS general substrate transporter"/>
    <property type="match status" value="1"/>
</dbReference>
<dbReference type="PROSITE" id="PS50850">
    <property type="entry name" value="MFS"/>
    <property type="match status" value="1"/>
</dbReference>
<reference evidence="10" key="1">
    <citation type="journal article" date="2023" name="Mol. Phylogenet. Evol.">
        <title>Genome-scale phylogeny and comparative genomics of the fungal order Sordariales.</title>
        <authorList>
            <person name="Hensen N."/>
            <person name="Bonometti L."/>
            <person name="Westerberg I."/>
            <person name="Brannstrom I.O."/>
            <person name="Guillou S."/>
            <person name="Cros-Aarteil S."/>
            <person name="Calhoun S."/>
            <person name="Haridas S."/>
            <person name="Kuo A."/>
            <person name="Mondo S."/>
            <person name="Pangilinan J."/>
            <person name="Riley R."/>
            <person name="LaButti K."/>
            <person name="Andreopoulos B."/>
            <person name="Lipzen A."/>
            <person name="Chen C."/>
            <person name="Yan M."/>
            <person name="Daum C."/>
            <person name="Ng V."/>
            <person name="Clum A."/>
            <person name="Steindorff A."/>
            <person name="Ohm R.A."/>
            <person name="Martin F."/>
            <person name="Silar P."/>
            <person name="Natvig D.O."/>
            <person name="Lalanne C."/>
            <person name="Gautier V."/>
            <person name="Ament-Velasquez S.L."/>
            <person name="Kruys A."/>
            <person name="Hutchinson M.I."/>
            <person name="Powell A.J."/>
            <person name="Barry K."/>
            <person name="Miller A.N."/>
            <person name="Grigoriev I.V."/>
            <person name="Debuchy R."/>
            <person name="Gladieux P."/>
            <person name="Hiltunen Thoren M."/>
            <person name="Johannesson H."/>
        </authorList>
    </citation>
    <scope>NUCLEOTIDE SEQUENCE</scope>
    <source>
        <strain evidence="10">CBS 168.71</strain>
    </source>
</reference>
<comment type="similarity">
    <text evidence="2">Belongs to the major facilitator superfamily.</text>
</comment>
<feature type="transmembrane region" description="Helical" evidence="8">
    <location>
        <begin position="57"/>
        <end position="79"/>
    </location>
</feature>
<evidence type="ECO:0000256" key="8">
    <source>
        <dbReference type="SAM" id="Phobius"/>
    </source>
</evidence>
<evidence type="ECO:0000256" key="1">
    <source>
        <dbReference type="ARBA" id="ARBA00004651"/>
    </source>
</evidence>
<evidence type="ECO:0000313" key="10">
    <source>
        <dbReference type="EMBL" id="KAK3299646.1"/>
    </source>
</evidence>
<feature type="transmembrane region" description="Helical" evidence="8">
    <location>
        <begin position="366"/>
        <end position="385"/>
    </location>
</feature>
<keyword evidence="3" id="KW-1003">Cell membrane</keyword>
<feature type="transmembrane region" description="Helical" evidence="8">
    <location>
        <begin position="325"/>
        <end position="345"/>
    </location>
</feature>
<feature type="transmembrane region" description="Helical" evidence="8">
    <location>
        <begin position="123"/>
        <end position="141"/>
    </location>
</feature>
<dbReference type="CDD" id="cd17323">
    <property type="entry name" value="MFS_Tpo1_MDR_like"/>
    <property type="match status" value="1"/>
</dbReference>
<evidence type="ECO:0000256" key="3">
    <source>
        <dbReference type="ARBA" id="ARBA00022475"/>
    </source>
</evidence>
<feature type="transmembrane region" description="Helical" evidence="8">
    <location>
        <begin position="460"/>
        <end position="480"/>
    </location>
</feature>
<name>A0AAE0HPW3_9PEZI</name>
<evidence type="ECO:0000256" key="4">
    <source>
        <dbReference type="ARBA" id="ARBA00022692"/>
    </source>
</evidence>
<feature type="transmembrane region" description="Helical" evidence="8">
    <location>
        <begin position="91"/>
        <end position="111"/>
    </location>
</feature>
<feature type="transmembrane region" description="Helical" evidence="8">
    <location>
        <begin position="211"/>
        <end position="231"/>
    </location>
</feature>
<dbReference type="EMBL" id="JAUEPN010000002">
    <property type="protein sequence ID" value="KAK3299646.1"/>
    <property type="molecule type" value="Genomic_DNA"/>
</dbReference>
<comment type="caution">
    <text evidence="10">The sequence shown here is derived from an EMBL/GenBank/DDBJ whole genome shotgun (WGS) entry which is preliminary data.</text>
</comment>
<protein>
    <submittedName>
        <fullName evidence="10">Major facilitator superfamily domain-containing protein</fullName>
    </submittedName>
</protein>
<dbReference type="Pfam" id="PF07690">
    <property type="entry name" value="MFS_1"/>
    <property type="match status" value="1"/>
</dbReference>
<feature type="transmembrane region" description="Helical" evidence="8">
    <location>
        <begin position="418"/>
        <end position="440"/>
    </location>
</feature>
<dbReference type="Proteomes" id="UP001278766">
    <property type="component" value="Unassembled WGS sequence"/>
</dbReference>
<evidence type="ECO:0000256" key="7">
    <source>
        <dbReference type="SAM" id="MobiDB-lite"/>
    </source>
</evidence>
<dbReference type="RefSeq" id="XP_062663160.1">
    <property type="nucleotide sequence ID" value="XM_062797691.1"/>
</dbReference>
<evidence type="ECO:0000313" key="11">
    <source>
        <dbReference type="Proteomes" id="UP001278766"/>
    </source>
</evidence>
<dbReference type="GO" id="GO:0005886">
    <property type="term" value="C:plasma membrane"/>
    <property type="evidence" value="ECO:0007669"/>
    <property type="project" value="UniProtKB-SubCell"/>
</dbReference>
<feature type="transmembrane region" description="Helical" evidence="8">
    <location>
        <begin position="391"/>
        <end position="411"/>
    </location>
</feature>
<keyword evidence="4 8" id="KW-0812">Transmembrane</keyword>
<dbReference type="InterPro" id="IPR011701">
    <property type="entry name" value="MFS"/>
</dbReference>
<dbReference type="Gene3D" id="1.20.1250.20">
    <property type="entry name" value="MFS general substrate transporter like domains"/>
    <property type="match status" value="1"/>
</dbReference>
<evidence type="ECO:0000256" key="6">
    <source>
        <dbReference type="ARBA" id="ARBA00023136"/>
    </source>
</evidence>
<evidence type="ECO:0000256" key="5">
    <source>
        <dbReference type="ARBA" id="ARBA00022989"/>
    </source>
</evidence>
<feature type="transmembrane region" description="Helical" evidence="8">
    <location>
        <begin position="286"/>
        <end position="305"/>
    </location>
</feature>
<gene>
    <name evidence="10" type="ORF">B0H64DRAFT_103026</name>
</gene>
<evidence type="ECO:0000256" key="2">
    <source>
        <dbReference type="ARBA" id="ARBA00008335"/>
    </source>
</evidence>
<feature type="domain" description="Major facilitator superfamily (MFS) profile" evidence="9">
    <location>
        <begin position="56"/>
        <end position="486"/>
    </location>
</feature>
<dbReference type="InterPro" id="IPR036259">
    <property type="entry name" value="MFS_trans_sf"/>
</dbReference>
<dbReference type="GeneID" id="87834639"/>
<keyword evidence="11" id="KW-1185">Reference proteome</keyword>
<feature type="compositionally biased region" description="Basic and acidic residues" evidence="7">
    <location>
        <begin position="1"/>
        <end position="12"/>
    </location>
</feature>
<keyword evidence="5 8" id="KW-1133">Transmembrane helix</keyword>
<evidence type="ECO:0000259" key="9">
    <source>
        <dbReference type="PROSITE" id="PS50850"/>
    </source>
</evidence>